<dbReference type="EMBL" id="JAIWYP010000004">
    <property type="protein sequence ID" value="KAH3837574.1"/>
    <property type="molecule type" value="Genomic_DNA"/>
</dbReference>
<accession>A0A9D4KDS0</accession>
<reference evidence="1" key="2">
    <citation type="submission" date="2020-11" db="EMBL/GenBank/DDBJ databases">
        <authorList>
            <person name="McCartney M.A."/>
            <person name="Auch B."/>
            <person name="Kono T."/>
            <person name="Mallez S."/>
            <person name="Becker A."/>
            <person name="Gohl D.M."/>
            <person name="Silverstein K.A.T."/>
            <person name="Koren S."/>
            <person name="Bechman K.B."/>
            <person name="Herman A."/>
            <person name="Abrahante J.E."/>
            <person name="Garbe J."/>
        </authorList>
    </citation>
    <scope>NUCLEOTIDE SEQUENCE</scope>
    <source>
        <strain evidence="1">Duluth1</strain>
        <tissue evidence="1">Whole animal</tissue>
    </source>
</reference>
<organism evidence="1 2">
    <name type="scientific">Dreissena polymorpha</name>
    <name type="common">Zebra mussel</name>
    <name type="synonym">Mytilus polymorpha</name>
    <dbReference type="NCBI Taxonomy" id="45954"/>
    <lineage>
        <taxon>Eukaryota</taxon>
        <taxon>Metazoa</taxon>
        <taxon>Spiralia</taxon>
        <taxon>Lophotrochozoa</taxon>
        <taxon>Mollusca</taxon>
        <taxon>Bivalvia</taxon>
        <taxon>Autobranchia</taxon>
        <taxon>Heteroconchia</taxon>
        <taxon>Euheterodonta</taxon>
        <taxon>Imparidentia</taxon>
        <taxon>Neoheterodontei</taxon>
        <taxon>Myida</taxon>
        <taxon>Dreissenoidea</taxon>
        <taxon>Dreissenidae</taxon>
        <taxon>Dreissena</taxon>
    </lineage>
</organism>
<reference evidence="1" key="1">
    <citation type="journal article" date="2019" name="bioRxiv">
        <title>The Genome of the Zebra Mussel, Dreissena polymorpha: A Resource for Invasive Species Research.</title>
        <authorList>
            <person name="McCartney M.A."/>
            <person name="Auch B."/>
            <person name="Kono T."/>
            <person name="Mallez S."/>
            <person name="Zhang Y."/>
            <person name="Obille A."/>
            <person name="Becker A."/>
            <person name="Abrahante J.E."/>
            <person name="Garbe J."/>
            <person name="Badalamenti J.P."/>
            <person name="Herman A."/>
            <person name="Mangelson H."/>
            <person name="Liachko I."/>
            <person name="Sullivan S."/>
            <person name="Sone E.D."/>
            <person name="Koren S."/>
            <person name="Silverstein K.A.T."/>
            <person name="Beckman K.B."/>
            <person name="Gohl D.M."/>
        </authorList>
    </citation>
    <scope>NUCLEOTIDE SEQUENCE</scope>
    <source>
        <strain evidence="1">Duluth1</strain>
        <tissue evidence="1">Whole animal</tissue>
    </source>
</reference>
<dbReference type="AlphaFoldDB" id="A0A9D4KDS0"/>
<sequence length="55" mass="6400">MPVTQAHSLSRYKGIARSTDPYYNACYTRSFCEQIHSHSKDYRPTLPCLLHKLTL</sequence>
<keyword evidence="2" id="KW-1185">Reference proteome</keyword>
<dbReference type="Proteomes" id="UP000828390">
    <property type="component" value="Unassembled WGS sequence"/>
</dbReference>
<gene>
    <name evidence="1" type="ORF">DPMN_110968</name>
</gene>
<evidence type="ECO:0000313" key="2">
    <source>
        <dbReference type="Proteomes" id="UP000828390"/>
    </source>
</evidence>
<comment type="caution">
    <text evidence="1">The sequence shown here is derived from an EMBL/GenBank/DDBJ whole genome shotgun (WGS) entry which is preliminary data.</text>
</comment>
<evidence type="ECO:0000313" key="1">
    <source>
        <dbReference type="EMBL" id="KAH3837574.1"/>
    </source>
</evidence>
<proteinExistence type="predicted"/>
<protein>
    <submittedName>
        <fullName evidence="1">Uncharacterized protein</fullName>
    </submittedName>
</protein>
<name>A0A9D4KDS0_DREPO</name>